<comment type="subcellular location">
    <subcellularLocation>
        <location evidence="1">Cell outer membrane</location>
        <topology evidence="1">Multi-pass membrane protein</topology>
    </subcellularLocation>
</comment>
<dbReference type="Gene3D" id="2.40.160.60">
    <property type="entry name" value="Outer membrane protein transport protein (OMPP1/FadL/TodX)"/>
    <property type="match status" value="1"/>
</dbReference>
<evidence type="ECO:0000256" key="3">
    <source>
        <dbReference type="ARBA" id="ARBA00022452"/>
    </source>
</evidence>
<proteinExistence type="inferred from homology"/>
<evidence type="ECO:0000256" key="1">
    <source>
        <dbReference type="ARBA" id="ARBA00004571"/>
    </source>
</evidence>
<evidence type="ECO:0000256" key="8">
    <source>
        <dbReference type="SAM" id="SignalP"/>
    </source>
</evidence>
<evidence type="ECO:0000256" key="2">
    <source>
        <dbReference type="ARBA" id="ARBA00008163"/>
    </source>
</evidence>
<evidence type="ECO:0000256" key="7">
    <source>
        <dbReference type="ARBA" id="ARBA00023237"/>
    </source>
</evidence>
<dbReference type="Proteomes" id="UP000576152">
    <property type="component" value="Unassembled WGS sequence"/>
</dbReference>
<dbReference type="PANTHER" id="PTHR35093:SF8">
    <property type="entry name" value="OUTER MEMBRANE PROTEIN NMB0088-RELATED"/>
    <property type="match status" value="1"/>
</dbReference>
<evidence type="ECO:0000313" key="9">
    <source>
        <dbReference type="EMBL" id="MBB3710702.1"/>
    </source>
</evidence>
<keyword evidence="7" id="KW-0998">Cell outer membrane</keyword>
<dbReference type="SUPFAM" id="SSF56935">
    <property type="entry name" value="Porins"/>
    <property type="match status" value="1"/>
</dbReference>
<dbReference type="PANTHER" id="PTHR35093">
    <property type="entry name" value="OUTER MEMBRANE PROTEIN NMB0088-RELATED"/>
    <property type="match status" value="1"/>
</dbReference>
<evidence type="ECO:0000256" key="6">
    <source>
        <dbReference type="ARBA" id="ARBA00023136"/>
    </source>
</evidence>
<evidence type="ECO:0000313" key="10">
    <source>
        <dbReference type="Proteomes" id="UP000576152"/>
    </source>
</evidence>
<dbReference type="Pfam" id="PF03349">
    <property type="entry name" value="Toluene_X"/>
    <property type="match status" value="1"/>
</dbReference>
<dbReference type="RefSeq" id="WP_183469107.1">
    <property type="nucleotide sequence ID" value="NZ_JACIBX010000001.1"/>
</dbReference>
<keyword evidence="6" id="KW-0472">Membrane</keyword>
<dbReference type="InterPro" id="IPR005017">
    <property type="entry name" value="OMPP1/FadL/TodX"/>
</dbReference>
<accession>A0ABR6HJG9</accession>
<sequence length="392" mass="41282">MKLHHGATSALALATALMASQAGAIGLDRSNQDITAIFEEGNVVELSFGKVFPKISGRDRGSPIETYENVGEDFTNASASVKMDFSNGFSGALIIDQPFGADIAYGGNPETTGFGGTTAQLHSSAVTALGRYRFNDNFSVHAGVRRQTLEADIMLSGQAYGPLNGYSVALEESSANGYLIGAAYEVPEIALRAALTYNSAIEHDFETVETTTPPLQAPPELGGGGFPAQLASTTSVETPESWNLDLQSGVAPDTLVFANIRYAAYEDTRVSPQAFKAATGGASLTNIDDNYQMQVGVGRRLSEMFAVQAAVGFEAEGDERISPLDPTNGKRWVSIGGAYNLDAVTISGGIRYTMLGDASPQVRNPTSGQLVPVADFNDNSAVAIGMSVAYRF</sequence>
<name>A0ABR6HJG9_9RHOB</name>
<comment type="similarity">
    <text evidence="2">Belongs to the OmpP1/FadL family.</text>
</comment>
<comment type="caution">
    <text evidence="9">The sequence shown here is derived from an EMBL/GenBank/DDBJ whole genome shotgun (WGS) entry which is preliminary data.</text>
</comment>
<gene>
    <name evidence="9" type="ORF">FHS00_000255</name>
</gene>
<feature type="signal peptide" evidence="8">
    <location>
        <begin position="1"/>
        <end position="24"/>
    </location>
</feature>
<keyword evidence="5 8" id="KW-0732">Signal</keyword>
<reference evidence="9 10" key="1">
    <citation type="submission" date="2020-08" db="EMBL/GenBank/DDBJ databases">
        <title>Genomic Encyclopedia of Type Strains, Phase III (KMG-III): the genomes of soil and plant-associated and newly described type strains.</title>
        <authorList>
            <person name="Whitman W."/>
        </authorList>
    </citation>
    <scope>NUCLEOTIDE SEQUENCE [LARGE SCALE GENOMIC DNA]</scope>
    <source>
        <strain evidence="9 10">CECT 8572</strain>
    </source>
</reference>
<dbReference type="EMBL" id="JACIBX010000001">
    <property type="protein sequence ID" value="MBB3710702.1"/>
    <property type="molecule type" value="Genomic_DNA"/>
</dbReference>
<keyword evidence="3" id="KW-1134">Transmembrane beta strand</keyword>
<protein>
    <submittedName>
        <fullName evidence="9">Long-subunit fatty acid transport protein</fullName>
    </submittedName>
</protein>
<organism evidence="9 10">
    <name type="scientific">Limimaricola variabilis</name>
    <dbReference type="NCBI Taxonomy" id="1492771"/>
    <lineage>
        <taxon>Bacteria</taxon>
        <taxon>Pseudomonadati</taxon>
        <taxon>Pseudomonadota</taxon>
        <taxon>Alphaproteobacteria</taxon>
        <taxon>Rhodobacterales</taxon>
        <taxon>Paracoccaceae</taxon>
        <taxon>Limimaricola</taxon>
    </lineage>
</organism>
<feature type="chain" id="PRO_5047405328" evidence="8">
    <location>
        <begin position="25"/>
        <end position="392"/>
    </location>
</feature>
<keyword evidence="10" id="KW-1185">Reference proteome</keyword>
<evidence type="ECO:0000256" key="5">
    <source>
        <dbReference type="ARBA" id="ARBA00022729"/>
    </source>
</evidence>
<keyword evidence="4" id="KW-0812">Transmembrane</keyword>
<evidence type="ECO:0000256" key="4">
    <source>
        <dbReference type="ARBA" id="ARBA00022692"/>
    </source>
</evidence>